<keyword evidence="2" id="KW-0560">Oxidoreductase</keyword>
<dbReference type="InterPro" id="IPR003779">
    <property type="entry name" value="CMD-like"/>
</dbReference>
<dbReference type="Gene3D" id="1.20.1290.10">
    <property type="entry name" value="AhpD-like"/>
    <property type="match status" value="1"/>
</dbReference>
<feature type="domain" description="Carboxymuconolactone decarboxylase-like" evidence="1">
    <location>
        <begin position="32"/>
        <end position="100"/>
    </location>
</feature>
<proteinExistence type="predicted"/>
<evidence type="ECO:0000259" key="1">
    <source>
        <dbReference type="Pfam" id="PF02627"/>
    </source>
</evidence>
<dbReference type="Proteomes" id="UP000184310">
    <property type="component" value="Unassembled WGS sequence"/>
</dbReference>
<dbReference type="STRING" id="1121302.SAMN02745163_04275"/>
<evidence type="ECO:0000313" key="2">
    <source>
        <dbReference type="EMBL" id="SHK68690.1"/>
    </source>
</evidence>
<accession>A0A1M6UHQ7</accession>
<dbReference type="Pfam" id="PF02627">
    <property type="entry name" value="CMD"/>
    <property type="match status" value="1"/>
</dbReference>
<protein>
    <submittedName>
        <fullName evidence="2">Uncharacterized conserved protein YurZ, alkylhydroperoxidase/carboxymuconolactone decarboxylase family</fullName>
    </submittedName>
</protein>
<reference evidence="2 3" key="1">
    <citation type="submission" date="2016-11" db="EMBL/GenBank/DDBJ databases">
        <authorList>
            <person name="Jaros S."/>
            <person name="Januszkiewicz K."/>
            <person name="Wedrychowicz H."/>
        </authorList>
    </citation>
    <scope>NUCLEOTIDE SEQUENCE [LARGE SCALE GENOMIC DNA]</scope>
    <source>
        <strain evidence="2 3">DSM 21758</strain>
    </source>
</reference>
<organism evidence="2 3">
    <name type="scientific">Clostridium cavendishii DSM 21758</name>
    <dbReference type="NCBI Taxonomy" id="1121302"/>
    <lineage>
        <taxon>Bacteria</taxon>
        <taxon>Bacillati</taxon>
        <taxon>Bacillota</taxon>
        <taxon>Clostridia</taxon>
        <taxon>Eubacteriales</taxon>
        <taxon>Clostridiaceae</taxon>
        <taxon>Clostridium</taxon>
    </lineage>
</organism>
<dbReference type="AlphaFoldDB" id="A0A1M6UHQ7"/>
<sequence>MKDFENILNYYKEELKWNPPFAEVLSKYSPQGLEGYLTMRESIQNGHLPKKTRELIFTILDSLDDELSGAKSHAVAAVEAGLTMEELVEAFVIVTSVKGINVLCKTGVEAIKAAEKRVQEMNLTSKNQ</sequence>
<dbReference type="SUPFAM" id="SSF69118">
    <property type="entry name" value="AhpD-like"/>
    <property type="match status" value="1"/>
</dbReference>
<dbReference type="InterPro" id="IPR029032">
    <property type="entry name" value="AhpD-like"/>
</dbReference>
<keyword evidence="3" id="KW-1185">Reference proteome</keyword>
<dbReference type="EMBL" id="FQZB01000023">
    <property type="protein sequence ID" value="SHK68690.1"/>
    <property type="molecule type" value="Genomic_DNA"/>
</dbReference>
<dbReference type="OrthoDB" id="1904417at2"/>
<name>A0A1M6UHQ7_9CLOT</name>
<gene>
    <name evidence="2" type="ORF">SAMN02745163_04275</name>
</gene>
<keyword evidence="2" id="KW-0575">Peroxidase</keyword>
<evidence type="ECO:0000313" key="3">
    <source>
        <dbReference type="Proteomes" id="UP000184310"/>
    </source>
</evidence>
<dbReference type="GO" id="GO:0051920">
    <property type="term" value="F:peroxiredoxin activity"/>
    <property type="evidence" value="ECO:0007669"/>
    <property type="project" value="InterPro"/>
</dbReference>
<dbReference type="RefSeq" id="WP_072993178.1">
    <property type="nucleotide sequence ID" value="NZ_FQZB01000023.1"/>
</dbReference>